<protein>
    <submittedName>
        <fullName evidence="2">Uncharacterized protein</fullName>
    </submittedName>
</protein>
<comment type="caution">
    <text evidence="2">The sequence shown here is derived from an EMBL/GenBank/DDBJ whole genome shotgun (WGS) entry which is preliminary data.</text>
</comment>
<feature type="compositionally biased region" description="Low complexity" evidence="1">
    <location>
        <begin position="75"/>
        <end position="100"/>
    </location>
</feature>
<dbReference type="AlphaFoldDB" id="A0A3N1CY06"/>
<feature type="region of interest" description="Disordered" evidence="1">
    <location>
        <begin position="66"/>
        <end position="107"/>
    </location>
</feature>
<dbReference type="RefSeq" id="WP_123665607.1">
    <property type="nucleotide sequence ID" value="NZ_RJKE01000001.1"/>
</dbReference>
<organism evidence="2 3">
    <name type="scientific">Actinocorallia herbida</name>
    <dbReference type="NCBI Taxonomy" id="58109"/>
    <lineage>
        <taxon>Bacteria</taxon>
        <taxon>Bacillati</taxon>
        <taxon>Actinomycetota</taxon>
        <taxon>Actinomycetes</taxon>
        <taxon>Streptosporangiales</taxon>
        <taxon>Thermomonosporaceae</taxon>
        <taxon>Actinocorallia</taxon>
    </lineage>
</organism>
<feature type="region of interest" description="Disordered" evidence="1">
    <location>
        <begin position="15"/>
        <end position="40"/>
    </location>
</feature>
<evidence type="ECO:0000313" key="3">
    <source>
        <dbReference type="Proteomes" id="UP000272400"/>
    </source>
</evidence>
<keyword evidence="3" id="KW-1185">Reference proteome</keyword>
<evidence type="ECO:0000313" key="2">
    <source>
        <dbReference type="EMBL" id="ROO86183.1"/>
    </source>
</evidence>
<evidence type="ECO:0000256" key="1">
    <source>
        <dbReference type="SAM" id="MobiDB-lite"/>
    </source>
</evidence>
<dbReference type="Proteomes" id="UP000272400">
    <property type="component" value="Unassembled WGS sequence"/>
</dbReference>
<accession>A0A3N1CY06</accession>
<name>A0A3N1CY06_9ACTN</name>
<sequence length="107" mass="10815">MCAAAPSGLEYLGTVAGDWDSEVERLPEGPGLDLFESPGSLVDCPAGKQLTGGGAEAPDAAPHRVVVCSAPRPGPSRTVRSPPPRTSSTTGTRAPRSSARMSSTASP</sequence>
<reference evidence="2 3" key="1">
    <citation type="submission" date="2018-11" db="EMBL/GenBank/DDBJ databases">
        <title>Sequencing the genomes of 1000 actinobacteria strains.</title>
        <authorList>
            <person name="Klenk H.-P."/>
        </authorList>
    </citation>
    <scope>NUCLEOTIDE SEQUENCE [LARGE SCALE GENOMIC DNA]</scope>
    <source>
        <strain evidence="2 3">DSM 44254</strain>
    </source>
</reference>
<dbReference type="EMBL" id="RJKE01000001">
    <property type="protein sequence ID" value="ROO86183.1"/>
    <property type="molecule type" value="Genomic_DNA"/>
</dbReference>
<gene>
    <name evidence="2" type="ORF">EDD29_3746</name>
</gene>
<proteinExistence type="predicted"/>